<dbReference type="GO" id="GO:0016491">
    <property type="term" value="F:oxidoreductase activity"/>
    <property type="evidence" value="ECO:0007669"/>
    <property type="project" value="UniProtKB-KW"/>
</dbReference>
<comment type="pathway">
    <text evidence="2">Mycotoxin biosynthesis.</text>
</comment>
<evidence type="ECO:0000256" key="10">
    <source>
        <dbReference type="SAM" id="Phobius"/>
    </source>
</evidence>
<reference evidence="11 12" key="1">
    <citation type="submission" date="2015-09" db="EMBL/GenBank/DDBJ databases">
        <title>Host preference determinants of Valsa canker pathogens revealed by comparative genomics.</title>
        <authorList>
            <person name="Yin Z."/>
            <person name="Huang L."/>
        </authorList>
    </citation>
    <scope>NUCLEOTIDE SEQUENCE [LARGE SCALE GENOMIC DNA]</scope>
    <source>
        <strain evidence="11 12">03-1</strain>
    </source>
</reference>
<dbReference type="STRING" id="356882.A0A423WR53"/>
<dbReference type="EMBL" id="LKEA01000012">
    <property type="protein sequence ID" value="ROW05822.1"/>
    <property type="molecule type" value="Genomic_DNA"/>
</dbReference>
<gene>
    <name evidence="11" type="ORF">VMCG_05135</name>
</gene>
<accession>A0A423WR53</accession>
<evidence type="ECO:0000313" key="12">
    <source>
        <dbReference type="Proteomes" id="UP000283895"/>
    </source>
</evidence>
<evidence type="ECO:0000256" key="9">
    <source>
        <dbReference type="ARBA" id="ARBA00035112"/>
    </source>
</evidence>
<dbReference type="Pfam" id="PF11807">
    <property type="entry name" value="UstYa"/>
    <property type="match status" value="1"/>
</dbReference>
<sequence>MSYNSVMGADQSVEAASRMRKTDILEGSDSDIETGLDDSSSFFGRKIKAVKQQPWQTLSKRRISAYSPLIATSIPWVINLILGIALISQSWKTASSMTSTSHQPPTDLMYTLAADQIEYRLETSYASQDSPKSDYQGWPDDKKDRLWDDYEKGNRIRVDQKIAEKLPQMSEHVPLEEYKSEYIVGLSVFHNLHCLSALRKSLYPHRYNSSLLDTDENVDYSKWIHIDHCIETIRRALTCHADTAVMTFDWIEDSQLTIHSGVLHTCRNFELIRDWAYERYVPAHQRSHVEDGKVVDYVSKPYGPAWDKVKVVVPEGWAFTKEDM</sequence>
<proteinExistence type="inferred from homology"/>
<comment type="subcellular location">
    <subcellularLocation>
        <location evidence="1">Membrane</location>
        <topology evidence="1">Single-pass membrane protein</topology>
    </subcellularLocation>
</comment>
<evidence type="ECO:0000256" key="7">
    <source>
        <dbReference type="ARBA" id="ARBA00023136"/>
    </source>
</evidence>
<dbReference type="InterPro" id="IPR021765">
    <property type="entry name" value="UstYa-like"/>
</dbReference>
<keyword evidence="8" id="KW-0325">Glycoprotein</keyword>
<keyword evidence="5" id="KW-0560">Oxidoreductase</keyword>
<dbReference type="PANTHER" id="PTHR33365">
    <property type="entry name" value="YALI0B05434P"/>
    <property type="match status" value="1"/>
</dbReference>
<dbReference type="GO" id="GO:0043386">
    <property type="term" value="P:mycotoxin biosynthetic process"/>
    <property type="evidence" value="ECO:0007669"/>
    <property type="project" value="InterPro"/>
</dbReference>
<keyword evidence="6" id="KW-0843">Virulence</keyword>
<dbReference type="Proteomes" id="UP000283895">
    <property type="component" value="Unassembled WGS sequence"/>
</dbReference>
<name>A0A423WR53_9PEZI</name>
<comment type="similarity">
    <text evidence="9">Belongs to the ustYa family.</text>
</comment>
<evidence type="ECO:0000256" key="4">
    <source>
        <dbReference type="ARBA" id="ARBA00022989"/>
    </source>
</evidence>
<feature type="transmembrane region" description="Helical" evidence="10">
    <location>
        <begin position="65"/>
        <end position="87"/>
    </location>
</feature>
<evidence type="ECO:0008006" key="13">
    <source>
        <dbReference type="Google" id="ProtNLM"/>
    </source>
</evidence>
<dbReference type="AlphaFoldDB" id="A0A423WR53"/>
<dbReference type="OrthoDB" id="3687641at2759"/>
<comment type="caution">
    <text evidence="11">The sequence shown here is derived from an EMBL/GenBank/DDBJ whole genome shotgun (WGS) entry which is preliminary data.</text>
</comment>
<protein>
    <recommendedName>
        <fullName evidence="13">Tat pathway signal sequence</fullName>
    </recommendedName>
</protein>
<evidence type="ECO:0000256" key="8">
    <source>
        <dbReference type="ARBA" id="ARBA00023180"/>
    </source>
</evidence>
<evidence type="ECO:0000256" key="2">
    <source>
        <dbReference type="ARBA" id="ARBA00004685"/>
    </source>
</evidence>
<keyword evidence="4 10" id="KW-1133">Transmembrane helix</keyword>
<dbReference type="PANTHER" id="PTHR33365:SF4">
    <property type="entry name" value="CYCLOCHLOROTINE BIOSYNTHESIS PROTEIN O"/>
    <property type="match status" value="1"/>
</dbReference>
<evidence type="ECO:0000256" key="6">
    <source>
        <dbReference type="ARBA" id="ARBA00023026"/>
    </source>
</evidence>
<dbReference type="GO" id="GO:0016020">
    <property type="term" value="C:membrane"/>
    <property type="evidence" value="ECO:0007669"/>
    <property type="project" value="UniProtKB-SubCell"/>
</dbReference>
<keyword evidence="12" id="KW-1185">Reference proteome</keyword>
<evidence type="ECO:0000313" key="11">
    <source>
        <dbReference type="EMBL" id="ROW05822.1"/>
    </source>
</evidence>
<evidence type="ECO:0000256" key="3">
    <source>
        <dbReference type="ARBA" id="ARBA00022692"/>
    </source>
</evidence>
<keyword evidence="3 10" id="KW-0812">Transmembrane</keyword>
<evidence type="ECO:0000256" key="5">
    <source>
        <dbReference type="ARBA" id="ARBA00023002"/>
    </source>
</evidence>
<organism evidence="11 12">
    <name type="scientific">Cytospora schulzeri</name>
    <dbReference type="NCBI Taxonomy" id="448051"/>
    <lineage>
        <taxon>Eukaryota</taxon>
        <taxon>Fungi</taxon>
        <taxon>Dikarya</taxon>
        <taxon>Ascomycota</taxon>
        <taxon>Pezizomycotina</taxon>
        <taxon>Sordariomycetes</taxon>
        <taxon>Sordariomycetidae</taxon>
        <taxon>Diaporthales</taxon>
        <taxon>Cytosporaceae</taxon>
        <taxon>Cytospora</taxon>
    </lineage>
</organism>
<keyword evidence="7 10" id="KW-0472">Membrane</keyword>
<evidence type="ECO:0000256" key="1">
    <source>
        <dbReference type="ARBA" id="ARBA00004167"/>
    </source>
</evidence>